<dbReference type="Proteomes" id="UP001416858">
    <property type="component" value="Unassembled WGS sequence"/>
</dbReference>
<keyword evidence="3" id="KW-1185">Reference proteome</keyword>
<name>A0ABP9VJR5_9BACT</name>
<dbReference type="Gene3D" id="2.60.120.10">
    <property type="entry name" value="Jelly Rolls"/>
    <property type="match status" value="2"/>
</dbReference>
<keyword evidence="1" id="KW-0732">Signal</keyword>
<dbReference type="SUPFAM" id="SSF51182">
    <property type="entry name" value="RmlC-like cupins"/>
    <property type="match status" value="1"/>
</dbReference>
<evidence type="ECO:0000313" key="3">
    <source>
        <dbReference type="Proteomes" id="UP001416858"/>
    </source>
</evidence>
<dbReference type="Pfam" id="PF14499">
    <property type="entry name" value="DUF4437"/>
    <property type="match status" value="1"/>
</dbReference>
<proteinExistence type="predicted"/>
<dbReference type="RefSeq" id="WP_345682468.1">
    <property type="nucleotide sequence ID" value="NZ_BAABRO010000001.1"/>
</dbReference>
<organism evidence="2 3">
    <name type="scientific">Novipirellula caenicola</name>
    <dbReference type="NCBI Taxonomy" id="1536901"/>
    <lineage>
        <taxon>Bacteria</taxon>
        <taxon>Pseudomonadati</taxon>
        <taxon>Planctomycetota</taxon>
        <taxon>Planctomycetia</taxon>
        <taxon>Pirellulales</taxon>
        <taxon>Pirellulaceae</taxon>
        <taxon>Novipirellula</taxon>
    </lineage>
</organism>
<gene>
    <name evidence="2" type="ORF">Rcae01_00889</name>
</gene>
<sequence length="292" mass="31356">MIYSLPKAFLLLAFAVGFFAAASEGVAQEQATKSTSDMVLASEVEWTQLNPARGDASPQAATLWGDRSGTQATGFLVKFVDGFSSPPHIHNVTYRGVVIAGGVHNDDPAAEPMWMPAGSFWTQPAGEPHITAARGTTIAYIEIDKGPYLVMPTDEAFDNGERPVNVDASNMVWLGAASTTWIQSSAESASGKEPQVAFLWGNPQSDQANGTLVKLPAGFSGNIRSDNSNLRAVVIAGQAKYRIDDKTDRKTMTPGSYFSSREKFLHQISTTGEAECILYVRSGGKFDVIINE</sequence>
<comment type="caution">
    <text evidence="2">The sequence shown here is derived from an EMBL/GenBank/DDBJ whole genome shotgun (WGS) entry which is preliminary data.</text>
</comment>
<reference evidence="2 3" key="1">
    <citation type="submission" date="2024-02" db="EMBL/GenBank/DDBJ databases">
        <title>Rhodopirellula caenicola NBRC 110016.</title>
        <authorList>
            <person name="Ichikawa N."/>
            <person name="Katano-Makiyama Y."/>
            <person name="Hidaka K."/>
        </authorList>
    </citation>
    <scope>NUCLEOTIDE SEQUENCE [LARGE SCALE GENOMIC DNA]</scope>
    <source>
        <strain evidence="2 3">NBRC 110016</strain>
    </source>
</reference>
<evidence type="ECO:0008006" key="4">
    <source>
        <dbReference type="Google" id="ProtNLM"/>
    </source>
</evidence>
<accession>A0ABP9VJR5</accession>
<dbReference type="EMBL" id="BAABRO010000001">
    <property type="protein sequence ID" value="GAA5505444.1"/>
    <property type="molecule type" value="Genomic_DNA"/>
</dbReference>
<dbReference type="InterPro" id="IPR011051">
    <property type="entry name" value="RmlC_Cupin_sf"/>
</dbReference>
<dbReference type="InterPro" id="IPR014710">
    <property type="entry name" value="RmlC-like_jellyroll"/>
</dbReference>
<evidence type="ECO:0000256" key="1">
    <source>
        <dbReference type="SAM" id="SignalP"/>
    </source>
</evidence>
<dbReference type="CDD" id="cd06989">
    <property type="entry name" value="cupin_DRT102"/>
    <property type="match status" value="1"/>
</dbReference>
<feature type="signal peptide" evidence="1">
    <location>
        <begin position="1"/>
        <end position="22"/>
    </location>
</feature>
<protein>
    <recommendedName>
        <fullName evidence="4">Cupin domain protein</fullName>
    </recommendedName>
</protein>
<dbReference type="InterPro" id="IPR028013">
    <property type="entry name" value="DUF4437"/>
</dbReference>
<feature type="chain" id="PRO_5046807543" description="Cupin domain protein" evidence="1">
    <location>
        <begin position="23"/>
        <end position="292"/>
    </location>
</feature>
<evidence type="ECO:0000313" key="2">
    <source>
        <dbReference type="EMBL" id="GAA5505444.1"/>
    </source>
</evidence>